<dbReference type="Proteomes" id="UP000316473">
    <property type="component" value="Chromosome"/>
</dbReference>
<keyword evidence="2" id="KW-1185">Reference proteome</keyword>
<evidence type="ECO:0000313" key="1">
    <source>
        <dbReference type="EMBL" id="BBL34996.1"/>
    </source>
</evidence>
<dbReference type="EMBL" id="AP019755">
    <property type="protein sequence ID" value="BBL34996.1"/>
    <property type="molecule type" value="Genomic_DNA"/>
</dbReference>
<proteinExistence type="predicted"/>
<reference evidence="1 2" key="1">
    <citation type="submission" date="2019-06" db="EMBL/GenBank/DDBJ databases">
        <title>Nitrosomonas stercoris KYUHI-S whole genome shotgun sequence.</title>
        <authorList>
            <person name="Nakagawa T."/>
            <person name="Tsuchiya Y."/>
            <person name="Takahashi R."/>
        </authorList>
    </citation>
    <scope>NUCLEOTIDE SEQUENCE [LARGE SCALE GENOMIC DNA]</scope>
    <source>
        <strain evidence="1 2">KYUHI-S</strain>
    </source>
</reference>
<organism evidence="1 2">
    <name type="scientific">Nitrosomonas stercoris</name>
    <dbReference type="NCBI Taxonomy" id="1444684"/>
    <lineage>
        <taxon>Bacteria</taxon>
        <taxon>Pseudomonadati</taxon>
        <taxon>Pseudomonadota</taxon>
        <taxon>Betaproteobacteria</taxon>
        <taxon>Nitrosomonadales</taxon>
        <taxon>Nitrosomonadaceae</taxon>
        <taxon>Nitrosomonas</taxon>
    </lineage>
</organism>
<gene>
    <name evidence="1" type="ORF">Nstercoris_01250</name>
</gene>
<sequence length="136" mass="14461">MSEREIQEQVDRVVADKQIIPSSVQSRRRKLLKSTVAIPVIMTLHSGAALARSSNMLTPVEEGDAVKMIDDGGGGEKYVCVHLENSLEGPPYDVGDIPTSELVDDPSSCVPGQGGILVSSAAYTSLLDKGMIPPEL</sequence>
<dbReference type="AlphaFoldDB" id="A0A4Y1YLL2"/>
<protein>
    <submittedName>
        <fullName evidence="1">Uncharacterized protein</fullName>
    </submittedName>
</protein>
<name>A0A4Y1YLL2_9PROT</name>
<dbReference type="KEGG" id="nst:Nstercoris_01250"/>
<accession>A0A4Y1YLL2</accession>
<evidence type="ECO:0000313" key="2">
    <source>
        <dbReference type="Proteomes" id="UP000316473"/>
    </source>
</evidence>